<evidence type="ECO:0000256" key="1">
    <source>
        <dbReference type="SAM" id="MobiDB-lite"/>
    </source>
</evidence>
<sequence length="364" mass="38985">MPVNRARRITLRTSTVALTLTLGALVLTEPAHAVEPTGNGQGASSAKQQGGRGKQGIYAAARIRYSGAVTKDGSTGNVTSSDVNWTPPPCWYAPYLGAKDFKKEMSKHIEGQLNTPGMGGTAGAAIGETKRHYEDEYSWPGKPGYKDYNVENDGKGMFWAGVENPNEPDYLKRSSCTDLPFWVENGDAPPPQYEEAITPKILAALAYQHIQLPDTKVTLAPEANTKVNLPTWAWLDKAVFDEVQATAALNVPGFNIQATTTAKPVSLKLEPGTKDAETYPASGECTINADDSIGEPYAKGKSDETPPCGVKYLRSSGDGTYKLRATITWEINWTGTGGAGGDLPNGTFGNDQAVTVQEIQAVNR</sequence>
<evidence type="ECO:0000256" key="2">
    <source>
        <dbReference type="SAM" id="SignalP"/>
    </source>
</evidence>
<dbReference type="Proteomes" id="UP001232755">
    <property type="component" value="Unassembled WGS sequence"/>
</dbReference>
<dbReference type="EMBL" id="JAUSYP010000001">
    <property type="protein sequence ID" value="MDQ0750469.1"/>
    <property type="molecule type" value="Genomic_DNA"/>
</dbReference>
<dbReference type="RefSeq" id="WP_307176848.1">
    <property type="nucleotide sequence ID" value="NZ_JAUSYP010000001.1"/>
</dbReference>
<accession>A0ABU0QSU0</accession>
<reference evidence="3 4" key="1">
    <citation type="submission" date="2023-07" db="EMBL/GenBank/DDBJ databases">
        <title>Comparative genomics of wheat-associated soil bacteria to identify genetic determinants of phenazine resistance.</title>
        <authorList>
            <person name="Mouncey N."/>
        </authorList>
    </citation>
    <scope>NUCLEOTIDE SEQUENCE [LARGE SCALE GENOMIC DNA]</scope>
    <source>
        <strain evidence="3 4">B3I12</strain>
    </source>
</reference>
<evidence type="ECO:0000313" key="3">
    <source>
        <dbReference type="EMBL" id="MDQ0750469.1"/>
    </source>
</evidence>
<comment type="caution">
    <text evidence="3">The sequence shown here is derived from an EMBL/GenBank/DDBJ whole genome shotgun (WGS) entry which is preliminary data.</text>
</comment>
<name>A0ABU0QSU0_9ACTN</name>
<evidence type="ECO:0008006" key="5">
    <source>
        <dbReference type="Google" id="ProtNLM"/>
    </source>
</evidence>
<organism evidence="3 4">
    <name type="scientific">Streptomyces africanus</name>
    <dbReference type="NCBI Taxonomy" id="231024"/>
    <lineage>
        <taxon>Bacteria</taxon>
        <taxon>Bacillati</taxon>
        <taxon>Actinomycetota</taxon>
        <taxon>Actinomycetes</taxon>
        <taxon>Kitasatosporales</taxon>
        <taxon>Streptomycetaceae</taxon>
        <taxon>Streptomyces</taxon>
    </lineage>
</organism>
<keyword evidence="4" id="KW-1185">Reference proteome</keyword>
<feature type="signal peptide" evidence="2">
    <location>
        <begin position="1"/>
        <end position="33"/>
    </location>
</feature>
<evidence type="ECO:0000313" key="4">
    <source>
        <dbReference type="Proteomes" id="UP001232755"/>
    </source>
</evidence>
<feature type="chain" id="PRO_5045330842" description="Secreted protein" evidence="2">
    <location>
        <begin position="34"/>
        <end position="364"/>
    </location>
</feature>
<proteinExistence type="predicted"/>
<protein>
    <recommendedName>
        <fullName evidence="5">Secreted protein</fullName>
    </recommendedName>
</protein>
<gene>
    <name evidence="3" type="ORF">QF034_004700</name>
</gene>
<feature type="region of interest" description="Disordered" evidence="1">
    <location>
        <begin position="33"/>
        <end position="53"/>
    </location>
</feature>
<keyword evidence="2" id="KW-0732">Signal</keyword>